<evidence type="ECO:0000256" key="3">
    <source>
        <dbReference type="ARBA" id="ARBA00022741"/>
    </source>
</evidence>
<feature type="domain" description="RING-type" evidence="10">
    <location>
        <begin position="760"/>
        <end position="799"/>
    </location>
</feature>
<keyword evidence="4 7" id="KW-0067">ATP-binding</keyword>
<feature type="region of interest" description="Disordered" evidence="8">
    <location>
        <begin position="725"/>
        <end position="745"/>
    </location>
</feature>
<feature type="domain" description="Kinesin motor" evidence="9">
    <location>
        <begin position="6"/>
        <end position="352"/>
    </location>
</feature>
<keyword evidence="6" id="KW-0862">Zinc</keyword>
<dbReference type="InterPro" id="IPR000073">
    <property type="entry name" value="AB_hydrolase_1"/>
</dbReference>
<dbReference type="PRINTS" id="PR00380">
    <property type="entry name" value="KINESINHEAVY"/>
</dbReference>
<evidence type="ECO:0000259" key="10">
    <source>
        <dbReference type="PROSITE" id="PS50089"/>
    </source>
</evidence>
<comment type="caution">
    <text evidence="11">The sequence shown here is derived from an EMBL/GenBank/DDBJ whole genome shotgun (WGS) entry which is preliminary data.</text>
</comment>
<evidence type="ECO:0000313" key="12">
    <source>
        <dbReference type="Proteomes" id="UP001642464"/>
    </source>
</evidence>
<gene>
    <name evidence="11" type="ORF">SCF082_LOCUS14354</name>
</gene>
<dbReference type="Pfam" id="PF00225">
    <property type="entry name" value="Kinesin"/>
    <property type="match status" value="1"/>
</dbReference>
<organism evidence="11 12">
    <name type="scientific">Durusdinium trenchii</name>
    <dbReference type="NCBI Taxonomy" id="1381693"/>
    <lineage>
        <taxon>Eukaryota</taxon>
        <taxon>Sar</taxon>
        <taxon>Alveolata</taxon>
        <taxon>Dinophyceae</taxon>
        <taxon>Suessiales</taxon>
        <taxon>Symbiodiniaceae</taxon>
        <taxon>Durusdinium</taxon>
    </lineage>
</organism>
<evidence type="ECO:0000256" key="2">
    <source>
        <dbReference type="ARBA" id="ARBA00022490"/>
    </source>
</evidence>
<dbReference type="SUPFAM" id="SSF53474">
    <property type="entry name" value="alpha/beta-Hydrolases"/>
    <property type="match status" value="1"/>
</dbReference>
<sequence>MSMACPLQVAVRIRPPQPHDGKLGNVVSVQALDGVTLQVNEGDCRALVYDRVFGPEATQHEVYSACASDLVDAVIEGTNACIFAFGSTGAGKTHSMLGPEGGRRKATQDGILPRAAAELFRRIARVESEAKAAIGAGGFSAYEVKVSFLEVYCENAFDLLSGPVSASRDPSGACPLREASDGRVYAGGAKEEKIKSCEQLLDVVAAGARARATAATGVHAHSSRSHALLVISLEHRWRDVGETDPTKYNTQVSRLTLVDLAGAESMERAHGGAVDAAGVGTNMGLLVLGRVIRALAEGSERVPYRDSSLTRLMQSSLGGKAKTQMLACVSPSLREADVTLQTLKYASSARSVVLKPEAAMVASAFETDPMLMDVEDEDPTLNRRCLWIETPDFGDVFARCVGDPKDPLILYVHGSGPCNSSMFWNKLVTDVAALASSGVGDLPKSFFQVAIDCPGYGRSPGDRQSIRSYPGALISNIVRALGRKTVACLVGSSQGACATLNCALECPKLMHTIAVCHPVGHAPHRYVAITQPSLLIFDTEDAGHPVSVGRQMRRQLPNPRYFEFTRSKDGDWEVLHMGEEMIAMMLESYQSWKTKRLGGRRDKDLPDLTRVAGGFNSWNEKHGTEFDPWGGYDEADAPEADEAPVDENCWRAKLDKSTNTMVYENVVSGRIARVRPPGARVLVERLGHKEKESGGVKVDGAEVKDTKASEEMARAEVGKPLIPLFEGMDEEDDEDDEERQEREAKEAAALLQQEATQSQCDFCRKPLIQPIRLSRCRCALCACCVEVTVRYMRECPVCESAVDVKAGKVTSDASNELLAHVEDRVARAGEEIAEQQGVLQQLVDARQASQRLVLQYGNTSSGRGSKRSYTTFLKVVQAEGGPPEKGSVLKVDFNINPGYAKPTATAKEPNDKSLGFAFEYAMARAYPCHMTVHFKPELGLPKLIIEHYVRDEPKTSRRILIQLPQPRMPPAGAPRVTEKQVTFDADPPQNAWLAFQAGRSALTTAPQNFVSLLTGAPATEAVGRSGSRKSSRASAGSRRG</sequence>
<keyword evidence="2" id="KW-0963">Cytoplasm</keyword>
<evidence type="ECO:0000256" key="4">
    <source>
        <dbReference type="ARBA" id="ARBA00022840"/>
    </source>
</evidence>
<evidence type="ECO:0000256" key="8">
    <source>
        <dbReference type="SAM" id="MobiDB-lite"/>
    </source>
</evidence>
<keyword evidence="7" id="KW-0505">Motor protein</keyword>
<dbReference type="InterPro" id="IPR019821">
    <property type="entry name" value="Kinesin_motor_CS"/>
</dbReference>
<evidence type="ECO:0000256" key="5">
    <source>
        <dbReference type="ARBA" id="ARBA00023054"/>
    </source>
</evidence>
<name>A0ABP0JX70_9DINO</name>
<dbReference type="Proteomes" id="UP001642464">
    <property type="component" value="Unassembled WGS sequence"/>
</dbReference>
<reference evidence="11 12" key="1">
    <citation type="submission" date="2024-02" db="EMBL/GenBank/DDBJ databases">
        <authorList>
            <person name="Chen Y."/>
            <person name="Shah S."/>
            <person name="Dougan E. K."/>
            <person name="Thang M."/>
            <person name="Chan C."/>
        </authorList>
    </citation>
    <scope>NUCLEOTIDE SEQUENCE [LARGE SCALE GENOMIC DNA]</scope>
</reference>
<dbReference type="PROSITE" id="PS50089">
    <property type="entry name" value="ZF_RING_2"/>
    <property type="match status" value="1"/>
</dbReference>
<dbReference type="PANTHER" id="PTHR47969:SF15">
    <property type="entry name" value="CHROMOSOME-ASSOCIATED KINESIN KIF4A-RELATED"/>
    <property type="match status" value="1"/>
</dbReference>
<proteinExistence type="inferred from homology"/>
<dbReference type="Gene3D" id="3.40.50.1820">
    <property type="entry name" value="alpha/beta hydrolase"/>
    <property type="match status" value="1"/>
</dbReference>
<dbReference type="InterPro" id="IPR001752">
    <property type="entry name" value="Kinesin_motor_dom"/>
</dbReference>
<dbReference type="Gene3D" id="3.40.850.10">
    <property type="entry name" value="Kinesin motor domain"/>
    <property type="match status" value="1"/>
</dbReference>
<dbReference type="SMART" id="SM00129">
    <property type="entry name" value="KISc"/>
    <property type="match status" value="1"/>
</dbReference>
<dbReference type="SUPFAM" id="SSF52540">
    <property type="entry name" value="P-loop containing nucleoside triphosphate hydrolases"/>
    <property type="match status" value="1"/>
</dbReference>
<dbReference type="Gene3D" id="3.30.40.10">
    <property type="entry name" value="Zinc/RING finger domain, C3HC4 (zinc finger)"/>
    <property type="match status" value="1"/>
</dbReference>
<dbReference type="EMBL" id="CAXAMM010009002">
    <property type="protein sequence ID" value="CAK9019066.1"/>
    <property type="molecule type" value="Genomic_DNA"/>
</dbReference>
<evidence type="ECO:0000256" key="1">
    <source>
        <dbReference type="ARBA" id="ARBA00004496"/>
    </source>
</evidence>
<dbReference type="InterPro" id="IPR036961">
    <property type="entry name" value="Kinesin_motor_dom_sf"/>
</dbReference>
<keyword evidence="3 7" id="KW-0547">Nucleotide-binding</keyword>
<feature type="region of interest" description="Disordered" evidence="8">
    <location>
        <begin position="1020"/>
        <end position="1040"/>
    </location>
</feature>
<dbReference type="PROSITE" id="PS00411">
    <property type="entry name" value="KINESIN_MOTOR_1"/>
    <property type="match status" value="1"/>
</dbReference>
<dbReference type="InterPro" id="IPR027640">
    <property type="entry name" value="Kinesin-like_fam"/>
</dbReference>
<dbReference type="InterPro" id="IPR027417">
    <property type="entry name" value="P-loop_NTPase"/>
</dbReference>
<keyword evidence="12" id="KW-1185">Reference proteome</keyword>
<comment type="similarity">
    <text evidence="7">Belongs to the TRAFAC class myosin-kinesin ATPase superfamily. Kinesin family.</text>
</comment>
<evidence type="ECO:0000313" key="11">
    <source>
        <dbReference type="EMBL" id="CAK9019066.1"/>
    </source>
</evidence>
<dbReference type="Pfam" id="PF12697">
    <property type="entry name" value="Abhydrolase_6"/>
    <property type="match status" value="1"/>
</dbReference>
<keyword evidence="6" id="KW-0863">Zinc-finger</keyword>
<evidence type="ECO:0000259" key="9">
    <source>
        <dbReference type="PROSITE" id="PS50067"/>
    </source>
</evidence>
<comment type="subcellular location">
    <subcellularLocation>
        <location evidence="1">Cytoplasm</location>
    </subcellularLocation>
</comment>
<keyword evidence="6" id="KW-0479">Metal-binding</keyword>
<dbReference type="PANTHER" id="PTHR47969">
    <property type="entry name" value="CHROMOSOME-ASSOCIATED KINESIN KIF4A-RELATED"/>
    <property type="match status" value="1"/>
</dbReference>
<dbReference type="InterPro" id="IPR001841">
    <property type="entry name" value="Znf_RING"/>
</dbReference>
<evidence type="ECO:0000256" key="7">
    <source>
        <dbReference type="PROSITE-ProRule" id="PRU00283"/>
    </source>
</evidence>
<feature type="binding site" evidence="7">
    <location>
        <begin position="86"/>
        <end position="93"/>
    </location>
    <ligand>
        <name>ATP</name>
        <dbReference type="ChEBI" id="CHEBI:30616"/>
    </ligand>
</feature>
<protein>
    <submittedName>
        <fullName evidence="11">Kinesin-like protein KIF27</fullName>
    </submittedName>
</protein>
<evidence type="ECO:0000256" key="6">
    <source>
        <dbReference type="PROSITE-ProRule" id="PRU00175"/>
    </source>
</evidence>
<dbReference type="InterPro" id="IPR029058">
    <property type="entry name" value="AB_hydrolase_fold"/>
</dbReference>
<dbReference type="PROSITE" id="PS50067">
    <property type="entry name" value="KINESIN_MOTOR_2"/>
    <property type="match status" value="1"/>
</dbReference>
<keyword evidence="5" id="KW-0175">Coiled coil</keyword>
<feature type="compositionally biased region" description="Acidic residues" evidence="8">
    <location>
        <begin position="727"/>
        <end position="738"/>
    </location>
</feature>
<accession>A0ABP0JX70</accession>
<dbReference type="InterPro" id="IPR013083">
    <property type="entry name" value="Znf_RING/FYVE/PHD"/>
</dbReference>